<dbReference type="EMBL" id="LAZR01021914">
    <property type="protein sequence ID" value="KKL83685.1"/>
    <property type="molecule type" value="Genomic_DNA"/>
</dbReference>
<evidence type="ECO:0000313" key="1">
    <source>
        <dbReference type="EMBL" id="KKL83685.1"/>
    </source>
</evidence>
<protein>
    <recommendedName>
        <fullName evidence="2">DNA (cytosine-5-)-methyltransferase</fullName>
    </recommendedName>
</protein>
<dbReference type="Gene3D" id="3.90.120.10">
    <property type="entry name" value="DNA Methylase, subunit A, domain 2"/>
    <property type="match status" value="1"/>
</dbReference>
<reference evidence="1" key="1">
    <citation type="journal article" date="2015" name="Nature">
        <title>Complex archaea that bridge the gap between prokaryotes and eukaryotes.</title>
        <authorList>
            <person name="Spang A."/>
            <person name="Saw J.H."/>
            <person name="Jorgensen S.L."/>
            <person name="Zaremba-Niedzwiedzka K."/>
            <person name="Martijn J."/>
            <person name="Lind A.E."/>
            <person name="van Eijk R."/>
            <person name="Schleper C."/>
            <person name="Guy L."/>
            <person name="Ettema T.J."/>
        </authorList>
    </citation>
    <scope>NUCLEOTIDE SEQUENCE</scope>
</reference>
<proteinExistence type="predicted"/>
<dbReference type="AlphaFoldDB" id="A0A0F9HPR8"/>
<gene>
    <name evidence="1" type="ORF">LCGC14_1972230</name>
</gene>
<sequence>GDGFRGQGCDEPMRTVTAARDAHGLVVPFVSKYHGSKGKVHDRCRQATDPLLSADTSNRFALVEAFLAKHYGGVVGHKPARPIGTVTAKDHHSVVTAHLTKFRGDSKGNSVEDPLPTVTSGGAWKRPAGCPHAMGVVSAHLLKNNHGQYGTDAGAPVHTVTTGNRHGVVSTFLTKYRGTCNHGQGCDEPLCTVTGQGFHVGEVRAFLIKYYGTGGQLADCGKPAPTITSRHRLGLVTVAGQEYRIIDIGLRMLEPAELLRAQFGRFAADYILWGSKSAQVRMIGNSVCPEVVEAIVKANYAAETQRKG</sequence>
<organism evidence="1">
    <name type="scientific">marine sediment metagenome</name>
    <dbReference type="NCBI Taxonomy" id="412755"/>
    <lineage>
        <taxon>unclassified sequences</taxon>
        <taxon>metagenomes</taxon>
        <taxon>ecological metagenomes</taxon>
    </lineage>
</organism>
<accession>A0A0F9HPR8</accession>
<feature type="non-terminal residue" evidence="1">
    <location>
        <position position="1"/>
    </location>
</feature>
<comment type="caution">
    <text evidence="1">The sequence shown here is derived from an EMBL/GenBank/DDBJ whole genome shotgun (WGS) entry which is preliminary data.</text>
</comment>
<name>A0A0F9HPR8_9ZZZZ</name>
<dbReference type="InterPro" id="IPR029063">
    <property type="entry name" value="SAM-dependent_MTases_sf"/>
</dbReference>
<dbReference type="SUPFAM" id="SSF53335">
    <property type="entry name" value="S-adenosyl-L-methionine-dependent methyltransferases"/>
    <property type="match status" value="1"/>
</dbReference>
<evidence type="ECO:0008006" key="2">
    <source>
        <dbReference type="Google" id="ProtNLM"/>
    </source>
</evidence>